<organism evidence="13 14">
    <name type="scientific">Coregonus suidteri</name>
    <dbReference type="NCBI Taxonomy" id="861788"/>
    <lineage>
        <taxon>Eukaryota</taxon>
        <taxon>Metazoa</taxon>
        <taxon>Chordata</taxon>
        <taxon>Craniata</taxon>
        <taxon>Vertebrata</taxon>
        <taxon>Euteleostomi</taxon>
        <taxon>Actinopterygii</taxon>
        <taxon>Neopterygii</taxon>
        <taxon>Teleostei</taxon>
        <taxon>Protacanthopterygii</taxon>
        <taxon>Salmoniformes</taxon>
        <taxon>Salmonidae</taxon>
        <taxon>Coregoninae</taxon>
        <taxon>Coregonus</taxon>
    </lineage>
</organism>
<feature type="region of interest" description="Disordered" evidence="11">
    <location>
        <begin position="735"/>
        <end position="773"/>
    </location>
</feature>
<feature type="compositionally biased region" description="Basic and acidic residues" evidence="11">
    <location>
        <begin position="437"/>
        <end position="456"/>
    </location>
</feature>
<feature type="domain" description="PID" evidence="12">
    <location>
        <begin position="44"/>
        <end position="169"/>
    </location>
</feature>
<keyword evidence="4" id="KW-0963">Cytoplasm</keyword>
<proteinExistence type="predicted"/>
<dbReference type="Pfam" id="PF15427">
    <property type="entry name" value="S100PBPR"/>
    <property type="match status" value="1"/>
</dbReference>
<feature type="region of interest" description="Disordered" evidence="11">
    <location>
        <begin position="179"/>
        <end position="198"/>
    </location>
</feature>
<comment type="subcellular location">
    <subcellularLocation>
        <location evidence="2">Cytoplasm</location>
    </subcellularLocation>
    <subcellularLocation>
        <location evidence="1">Nucleus</location>
    </subcellularLocation>
</comment>
<dbReference type="GO" id="GO:0005769">
    <property type="term" value="C:early endosome"/>
    <property type="evidence" value="ECO:0007669"/>
    <property type="project" value="TreeGrafter"/>
</dbReference>
<accession>A0AAN8LMY8</accession>
<keyword evidence="7" id="KW-0443">Lipid metabolism</keyword>
<dbReference type="PANTHER" id="PTHR11232:SF35">
    <property type="entry name" value="LOW DENSITY LIPOPROTEIN RECEPTOR ADAPTER PROTEIN 1"/>
    <property type="match status" value="1"/>
</dbReference>
<dbReference type="EMBL" id="JAGTTL010000023">
    <property type="protein sequence ID" value="KAK6304321.1"/>
    <property type="molecule type" value="Genomic_DNA"/>
</dbReference>
<name>A0AAN8LMY8_9TELE</name>
<gene>
    <name evidence="13" type="ORF">J4Q44_G00249070</name>
</gene>
<evidence type="ECO:0000256" key="5">
    <source>
        <dbReference type="ARBA" id="ARBA00022548"/>
    </source>
</evidence>
<keyword evidence="9" id="KW-0753">Steroid metabolism</keyword>
<dbReference type="GO" id="GO:0006897">
    <property type="term" value="P:endocytosis"/>
    <property type="evidence" value="ECO:0007669"/>
    <property type="project" value="UniProtKB-KW"/>
</dbReference>
<keyword evidence="5" id="KW-0153">Cholesterol metabolism</keyword>
<evidence type="ECO:0000313" key="13">
    <source>
        <dbReference type="EMBL" id="KAK6304321.1"/>
    </source>
</evidence>
<dbReference type="InterPro" id="IPR006020">
    <property type="entry name" value="PTB/PI_dom"/>
</dbReference>
<feature type="compositionally biased region" description="Polar residues" evidence="11">
    <location>
        <begin position="347"/>
        <end position="356"/>
    </location>
</feature>
<evidence type="ECO:0000256" key="2">
    <source>
        <dbReference type="ARBA" id="ARBA00004496"/>
    </source>
</evidence>
<evidence type="ECO:0000313" key="14">
    <source>
        <dbReference type="Proteomes" id="UP001356427"/>
    </source>
</evidence>
<keyword evidence="10" id="KW-0539">Nucleus</keyword>
<evidence type="ECO:0000256" key="10">
    <source>
        <dbReference type="ARBA" id="ARBA00023242"/>
    </source>
</evidence>
<dbReference type="SMART" id="SM00462">
    <property type="entry name" value="PTB"/>
    <property type="match status" value="1"/>
</dbReference>
<evidence type="ECO:0000256" key="9">
    <source>
        <dbReference type="ARBA" id="ARBA00023221"/>
    </source>
</evidence>
<keyword evidence="14" id="KW-1185">Reference proteome</keyword>
<protein>
    <recommendedName>
        <fullName evidence="3">S100P-binding protein</fullName>
    </recommendedName>
</protein>
<keyword evidence="6" id="KW-0254">Endocytosis</keyword>
<feature type="region of interest" description="Disordered" evidence="11">
    <location>
        <begin position="655"/>
        <end position="700"/>
    </location>
</feature>
<dbReference type="CDD" id="cd13159">
    <property type="entry name" value="PTB_LDLRAP-mammal-like"/>
    <property type="match status" value="1"/>
</dbReference>
<keyword evidence="8" id="KW-1207">Sterol metabolism</keyword>
<evidence type="ECO:0000256" key="6">
    <source>
        <dbReference type="ARBA" id="ARBA00022583"/>
    </source>
</evidence>
<feature type="compositionally biased region" description="Polar residues" evidence="11">
    <location>
        <begin position="686"/>
        <end position="700"/>
    </location>
</feature>
<reference evidence="13 14" key="1">
    <citation type="submission" date="2021-04" db="EMBL/GenBank/DDBJ databases">
        <authorList>
            <person name="De Guttry C."/>
            <person name="Zahm M."/>
            <person name="Klopp C."/>
            <person name="Cabau C."/>
            <person name="Louis A."/>
            <person name="Berthelot C."/>
            <person name="Parey E."/>
            <person name="Roest Crollius H."/>
            <person name="Montfort J."/>
            <person name="Robinson-Rechavi M."/>
            <person name="Bucao C."/>
            <person name="Bouchez O."/>
            <person name="Gislard M."/>
            <person name="Lluch J."/>
            <person name="Milhes M."/>
            <person name="Lampietro C."/>
            <person name="Lopez Roques C."/>
            <person name="Donnadieu C."/>
            <person name="Braasch I."/>
            <person name="Desvignes T."/>
            <person name="Postlethwait J."/>
            <person name="Bobe J."/>
            <person name="Wedekind C."/>
            <person name="Guiguen Y."/>
        </authorList>
    </citation>
    <scope>NUCLEOTIDE SEQUENCE [LARGE SCALE GENOMIC DNA]</scope>
    <source>
        <strain evidence="13">Cs_M1</strain>
        <tissue evidence="13">Blood</tissue>
    </source>
</reference>
<feature type="region of interest" description="Disordered" evidence="11">
    <location>
        <begin position="334"/>
        <end position="361"/>
    </location>
</feature>
<sequence>MDALKSAGRAIIRSPSLAKQSWGVGRHKKLPENWTDTRETLLEGMVFQLKYLGVTLVEQPKGEELSAAAVKRIVATAKASGKKLQKVTLKVSPRGIILYDYASNQLIENISIYRISYCTADKMHDKVFAYIAQSQQNETLECHAYLCTKRKVAQAVTLTVAQAFRVAFEFWQAAKEDKEKRVKSGSDGEGASSSQSESLASLGSLKGGEVATGNLLDLAEGANMALVHLGTKESEPDPFMVCNHSTENNNTVWELEDGLDEAFSRLAESRTNPQVLDIGVNPQDFNTEECLSPTNWDKMDADNAEKDDIAVADLTKIQVEEFLILSVQAGEAGSRQGGAAAPGGPVSNESEAWSETLSHEPKSVSMDLGPVFDFDVDDIMCLSPIDSDRGSDEGIEAFVEDRARNPSDSDTQQTKPFLAYSPTQEQVSGEGDEVGEREEGRGEEMVVEGEREKEGNEEINCQEEEDGVSDEGYFSRSYLEALRAGKDVSQAVTPLQPHISSTPLFRGREVMQRLQMAVSDEGEPQCPPGFPDPNGGQAVVCQPHYSFTSEDVSYGLYGAPLVPVEGADEALEGTVGDDWSIGAPILKCSVCHIAPVEFNAGCEGNVVEGGGGGLVSVQECQVTLVAEEVTVETSYKNTLPLQVQVRSVVVVPSVQQNSSSKPSTWPEQKGSETRSVQKPSPEKNVVKTTTRPVQKPSPGQNIIKNTIVQKPLPGQNVIKNTTVLKPPEQNAIKATPVQKPSPQQKVTKIKPVHAASTSSDQKVVKTRPVQKTAPRPVVYDREEDWQREKWLYVESVTRHIRENIGAEEGVMTELLKLMNHVADQVPGTNGRQWQHPSDLTRRNYQRRFGNDSVKYTLDQWQNQNYRNHRRFAKVPQIFERSQVL</sequence>
<dbReference type="Proteomes" id="UP001356427">
    <property type="component" value="Unassembled WGS sequence"/>
</dbReference>
<dbReference type="Gene3D" id="2.30.29.30">
    <property type="entry name" value="Pleckstrin-homology domain (PH domain)/Phosphotyrosine-binding domain (PTB)"/>
    <property type="match status" value="1"/>
</dbReference>
<dbReference type="PROSITE" id="PS01179">
    <property type="entry name" value="PID"/>
    <property type="match status" value="1"/>
</dbReference>
<dbReference type="GO" id="GO:0048306">
    <property type="term" value="F:calcium-dependent protein binding"/>
    <property type="evidence" value="ECO:0007669"/>
    <property type="project" value="InterPro"/>
</dbReference>
<evidence type="ECO:0000259" key="12">
    <source>
        <dbReference type="PROSITE" id="PS01179"/>
    </source>
</evidence>
<feature type="compositionally biased region" description="Acidic residues" evidence="11">
    <location>
        <begin position="457"/>
        <end position="469"/>
    </location>
</feature>
<evidence type="ECO:0000256" key="1">
    <source>
        <dbReference type="ARBA" id="ARBA00004123"/>
    </source>
</evidence>
<dbReference type="GO" id="GO:0005634">
    <property type="term" value="C:nucleus"/>
    <property type="evidence" value="ECO:0007669"/>
    <property type="project" value="UniProtKB-SubCell"/>
</dbReference>
<evidence type="ECO:0000256" key="4">
    <source>
        <dbReference type="ARBA" id="ARBA00022490"/>
    </source>
</evidence>
<dbReference type="Pfam" id="PF00640">
    <property type="entry name" value="PID"/>
    <property type="match status" value="1"/>
</dbReference>
<evidence type="ECO:0000256" key="7">
    <source>
        <dbReference type="ARBA" id="ARBA00023098"/>
    </source>
</evidence>
<comment type="caution">
    <text evidence="13">The sequence shown here is derived from an EMBL/GenBank/DDBJ whole genome shotgun (WGS) entry which is preliminary data.</text>
</comment>
<dbReference type="FunFam" id="2.30.29.30:FF:000137">
    <property type="entry name" value="Low density lipoprotein receptor adapter protein 1"/>
    <property type="match status" value="1"/>
</dbReference>
<evidence type="ECO:0000256" key="8">
    <source>
        <dbReference type="ARBA" id="ARBA00023166"/>
    </source>
</evidence>
<feature type="compositionally biased region" description="Low complexity" evidence="11">
    <location>
        <begin position="189"/>
        <end position="198"/>
    </location>
</feature>
<dbReference type="InterPro" id="IPR026097">
    <property type="entry name" value="S100PBP"/>
</dbReference>
<feature type="region of interest" description="Disordered" evidence="11">
    <location>
        <begin position="422"/>
        <end position="470"/>
    </location>
</feature>
<dbReference type="InterPro" id="IPR011993">
    <property type="entry name" value="PH-like_dom_sf"/>
</dbReference>
<dbReference type="InterPro" id="IPR051133">
    <property type="entry name" value="Adapter_Engulfment-Domain"/>
</dbReference>
<dbReference type="AlphaFoldDB" id="A0AAN8LMY8"/>
<dbReference type="GO" id="GO:0008203">
    <property type="term" value="P:cholesterol metabolic process"/>
    <property type="evidence" value="ECO:0007669"/>
    <property type="project" value="UniProtKB-KW"/>
</dbReference>
<evidence type="ECO:0000256" key="3">
    <source>
        <dbReference type="ARBA" id="ARBA00020595"/>
    </source>
</evidence>
<dbReference type="SUPFAM" id="SSF50729">
    <property type="entry name" value="PH domain-like"/>
    <property type="match status" value="1"/>
</dbReference>
<dbReference type="PANTHER" id="PTHR11232">
    <property type="entry name" value="PHOSPHOTYROSINE INTERACTION DOMAIN-CONTAINING FAMILY MEMBER"/>
    <property type="match status" value="1"/>
</dbReference>
<evidence type="ECO:0000256" key="11">
    <source>
        <dbReference type="SAM" id="MobiDB-lite"/>
    </source>
</evidence>